<evidence type="ECO:0000313" key="4">
    <source>
        <dbReference type="EMBL" id="CAB4947238.1"/>
    </source>
</evidence>
<dbReference type="InterPro" id="IPR037401">
    <property type="entry name" value="SnoaL-like"/>
</dbReference>
<proteinExistence type="predicted"/>
<dbReference type="AlphaFoldDB" id="A0A6J6GT62"/>
<dbReference type="EMBL" id="CAFBNJ010000022">
    <property type="protein sequence ID" value="CAB4947238.1"/>
    <property type="molecule type" value="Genomic_DNA"/>
</dbReference>
<evidence type="ECO:0000313" key="3">
    <source>
        <dbReference type="EMBL" id="CAB4604572.1"/>
    </source>
</evidence>
<dbReference type="EMBL" id="CAEZTY010000181">
    <property type="protein sequence ID" value="CAB4604572.1"/>
    <property type="molecule type" value="Genomic_DNA"/>
</dbReference>
<sequence>MIQPADVHELVSHWWFAYDNAIYDEWADMFTDDAHFTCRTDTGKTNYEEFVNADVHGKAAVLAWQTEHRKGSPHPLRHGGENVHISANRGDDADFRSYIRVSQIISGSPSDLSTALVTGTVRLEGGVLRFSALHTVLDTEESGVIGERKVF</sequence>
<gene>
    <name evidence="3" type="ORF">UFOPK1762_02161</name>
    <name evidence="4" type="ORF">UFOPK3785_00595</name>
    <name evidence="5" type="ORF">UFOPK3927_00204</name>
    <name evidence="2" type="ORF">UFOPK4201_00160</name>
</gene>
<dbReference type="Pfam" id="PF13577">
    <property type="entry name" value="SnoaL_4"/>
    <property type="match status" value="1"/>
</dbReference>
<dbReference type="SUPFAM" id="SSF54427">
    <property type="entry name" value="NTF2-like"/>
    <property type="match status" value="1"/>
</dbReference>
<evidence type="ECO:0000259" key="1">
    <source>
        <dbReference type="Pfam" id="PF13577"/>
    </source>
</evidence>
<dbReference type="InterPro" id="IPR032710">
    <property type="entry name" value="NTF2-like_dom_sf"/>
</dbReference>
<accession>A0A6J6GT62</accession>
<evidence type="ECO:0000313" key="5">
    <source>
        <dbReference type="EMBL" id="CAB4972399.1"/>
    </source>
</evidence>
<protein>
    <submittedName>
        <fullName evidence="3">Unannotated protein</fullName>
    </submittedName>
</protein>
<organism evidence="3">
    <name type="scientific">freshwater metagenome</name>
    <dbReference type="NCBI Taxonomy" id="449393"/>
    <lineage>
        <taxon>unclassified sequences</taxon>
        <taxon>metagenomes</taxon>
        <taxon>ecological metagenomes</taxon>
    </lineage>
</organism>
<feature type="domain" description="SnoaL-like" evidence="1">
    <location>
        <begin position="5"/>
        <end position="132"/>
    </location>
</feature>
<dbReference type="Gene3D" id="3.10.450.50">
    <property type="match status" value="1"/>
</dbReference>
<name>A0A6J6GT62_9ZZZZ</name>
<reference evidence="3" key="1">
    <citation type="submission" date="2020-05" db="EMBL/GenBank/DDBJ databases">
        <authorList>
            <person name="Chiriac C."/>
            <person name="Salcher M."/>
            <person name="Ghai R."/>
            <person name="Kavagutti S V."/>
        </authorList>
    </citation>
    <scope>NUCLEOTIDE SEQUENCE</scope>
</reference>
<evidence type="ECO:0000313" key="2">
    <source>
        <dbReference type="EMBL" id="CAB4370357.1"/>
    </source>
</evidence>
<dbReference type="EMBL" id="CAFBOK010000013">
    <property type="protein sequence ID" value="CAB4972399.1"/>
    <property type="molecule type" value="Genomic_DNA"/>
</dbReference>
<dbReference type="EMBL" id="CAEUNJ010000004">
    <property type="protein sequence ID" value="CAB4370357.1"/>
    <property type="molecule type" value="Genomic_DNA"/>
</dbReference>